<evidence type="ECO:0008006" key="12">
    <source>
        <dbReference type="Google" id="ProtNLM"/>
    </source>
</evidence>
<proteinExistence type="inferred from homology"/>
<evidence type="ECO:0000256" key="4">
    <source>
        <dbReference type="ARBA" id="ARBA00022723"/>
    </source>
</evidence>
<evidence type="ECO:0000256" key="2">
    <source>
        <dbReference type="ARBA" id="ARBA00005179"/>
    </source>
</evidence>
<evidence type="ECO:0000256" key="9">
    <source>
        <dbReference type="SAM" id="MobiDB-lite"/>
    </source>
</evidence>
<comment type="pathway">
    <text evidence="2">Secondary metabolite biosynthesis.</text>
</comment>
<comment type="cofactor">
    <cofactor evidence="1">
        <name>heme</name>
        <dbReference type="ChEBI" id="CHEBI:30413"/>
    </cofactor>
</comment>
<keyword evidence="11" id="KW-1185">Reference proteome</keyword>
<accession>A0ABR1R673</accession>
<reference evidence="10 11" key="1">
    <citation type="submission" date="2023-01" db="EMBL/GenBank/DDBJ databases">
        <title>Analysis of 21 Apiospora genomes using comparative genomics revels a genus with tremendous synthesis potential of carbohydrate active enzymes and secondary metabolites.</title>
        <authorList>
            <person name="Sorensen T."/>
        </authorList>
    </citation>
    <scope>NUCLEOTIDE SEQUENCE [LARGE SCALE GENOMIC DNA]</scope>
    <source>
        <strain evidence="10 11">CBS 20057</strain>
    </source>
</reference>
<comment type="similarity">
    <text evidence="8">Belongs to the cytochrome P450 family.</text>
</comment>
<dbReference type="PRINTS" id="PR00463">
    <property type="entry name" value="EP450I"/>
</dbReference>
<keyword evidence="5 8" id="KW-0560">Oxidoreductase</keyword>
<name>A0ABR1R673_9PEZI</name>
<protein>
    <recommendedName>
        <fullName evidence="12">Cytochrome P450</fullName>
    </recommendedName>
</protein>
<dbReference type="InterPro" id="IPR050121">
    <property type="entry name" value="Cytochrome_P450_monoxygenase"/>
</dbReference>
<keyword evidence="6 8" id="KW-0408">Iron</keyword>
<evidence type="ECO:0000313" key="11">
    <source>
        <dbReference type="Proteomes" id="UP001396898"/>
    </source>
</evidence>
<dbReference type="PANTHER" id="PTHR24305">
    <property type="entry name" value="CYTOCHROME P450"/>
    <property type="match status" value="1"/>
</dbReference>
<comment type="caution">
    <text evidence="10">The sequence shown here is derived from an EMBL/GenBank/DDBJ whole genome shotgun (WGS) entry which is preliminary data.</text>
</comment>
<dbReference type="Pfam" id="PF00067">
    <property type="entry name" value="p450"/>
    <property type="match status" value="1"/>
</dbReference>
<evidence type="ECO:0000256" key="1">
    <source>
        <dbReference type="ARBA" id="ARBA00001971"/>
    </source>
</evidence>
<keyword evidence="3 8" id="KW-0349">Heme</keyword>
<dbReference type="EMBL" id="JAQQWI010000018">
    <property type="protein sequence ID" value="KAK8001249.1"/>
    <property type="molecule type" value="Genomic_DNA"/>
</dbReference>
<dbReference type="Proteomes" id="UP001396898">
    <property type="component" value="Unassembled WGS sequence"/>
</dbReference>
<feature type="region of interest" description="Disordered" evidence="9">
    <location>
        <begin position="1"/>
        <end position="53"/>
    </location>
</feature>
<dbReference type="PANTHER" id="PTHR24305:SF107">
    <property type="entry name" value="P450, PUTATIVE (EUROFUNG)-RELATED"/>
    <property type="match status" value="1"/>
</dbReference>
<evidence type="ECO:0000256" key="6">
    <source>
        <dbReference type="ARBA" id="ARBA00023004"/>
    </source>
</evidence>
<feature type="non-terminal residue" evidence="10">
    <location>
        <position position="1"/>
    </location>
</feature>
<dbReference type="InterPro" id="IPR002401">
    <property type="entry name" value="Cyt_P450_E_grp-I"/>
</dbReference>
<evidence type="ECO:0000256" key="3">
    <source>
        <dbReference type="ARBA" id="ARBA00022617"/>
    </source>
</evidence>
<evidence type="ECO:0000256" key="8">
    <source>
        <dbReference type="RuleBase" id="RU000461"/>
    </source>
</evidence>
<evidence type="ECO:0000256" key="7">
    <source>
        <dbReference type="ARBA" id="ARBA00023033"/>
    </source>
</evidence>
<dbReference type="PROSITE" id="PS00086">
    <property type="entry name" value="CYTOCHROME_P450"/>
    <property type="match status" value="1"/>
</dbReference>
<evidence type="ECO:0000256" key="5">
    <source>
        <dbReference type="ARBA" id="ARBA00023002"/>
    </source>
</evidence>
<organism evidence="10 11">
    <name type="scientific">Apiospora marii</name>
    <dbReference type="NCBI Taxonomy" id="335849"/>
    <lineage>
        <taxon>Eukaryota</taxon>
        <taxon>Fungi</taxon>
        <taxon>Dikarya</taxon>
        <taxon>Ascomycota</taxon>
        <taxon>Pezizomycotina</taxon>
        <taxon>Sordariomycetes</taxon>
        <taxon>Xylariomycetidae</taxon>
        <taxon>Amphisphaeriales</taxon>
        <taxon>Apiosporaceae</taxon>
        <taxon>Apiospora</taxon>
    </lineage>
</organism>
<evidence type="ECO:0000313" key="10">
    <source>
        <dbReference type="EMBL" id="KAK8001249.1"/>
    </source>
</evidence>
<sequence>STGDLQASKHGDYRNAPSFPQGRCGRPSDYVGEVSGPRLSTSKGSEVTDSPRTAGVNITHAQPLLPHSFLFGHLPIFAKFSQSHPPDINIDTFHTWLVENLETYFPGHEFPPPVVYLDIWPASEPLAMVTDPVAVSQFTIAKSEPKVDIVTTFFGPLTSGLDILTNEDCLWKTWHSRFNPGFSQRNLTTLVPEIVEEVSVFVERLKQGASRGEDGWGPVFQLQERAIDLTFDVIGRAALDMRLQSQSEKSDKDLRSILVDQIRLMDMFQNVGQGRLIGRWPWHDRAIACNNKAMRDILYPQIQRKLLSDSKASLLKATVLDLALKHVDADGAAAGTTKEEPTKEFIEQLISNLKVFLLAGHDTTAATMCFMTKLLQDHPDCLDKLRAEHDTVLGPDPAQAAPVLIASPHLLHSLQYTLGVIKETLRLYPLAATVRKSYLGYHLTGADSTVQYPMEGFGLWASAPLIQRHPKYWPRPNDFLPERWTVAEGDPLYPSTPNTWLPFSQGPRNCIGMELASVELRLVLVLTARTLEIGEAWREWDVLRGDQATPSHTVDGQRLYRVGTGLVHPKDGMPVHVRLRK</sequence>
<dbReference type="SUPFAM" id="SSF48264">
    <property type="entry name" value="Cytochrome P450"/>
    <property type="match status" value="1"/>
</dbReference>
<dbReference type="Gene3D" id="1.10.630.10">
    <property type="entry name" value="Cytochrome P450"/>
    <property type="match status" value="1"/>
</dbReference>
<dbReference type="InterPro" id="IPR036396">
    <property type="entry name" value="Cyt_P450_sf"/>
</dbReference>
<gene>
    <name evidence="10" type="ORF">PG991_013471</name>
</gene>
<dbReference type="InterPro" id="IPR001128">
    <property type="entry name" value="Cyt_P450"/>
</dbReference>
<dbReference type="InterPro" id="IPR017972">
    <property type="entry name" value="Cyt_P450_CS"/>
</dbReference>
<dbReference type="PRINTS" id="PR00385">
    <property type="entry name" value="P450"/>
</dbReference>
<feature type="compositionally biased region" description="Polar residues" evidence="9">
    <location>
        <begin position="38"/>
        <end position="51"/>
    </location>
</feature>
<keyword evidence="4 8" id="KW-0479">Metal-binding</keyword>
<keyword evidence="7 8" id="KW-0503">Monooxygenase</keyword>